<evidence type="ECO:0000313" key="4">
    <source>
        <dbReference type="Proteomes" id="UP000327013"/>
    </source>
</evidence>
<keyword evidence="1" id="KW-0649">Protein kinase inhibitor</keyword>
<dbReference type="PANTHER" id="PTHR33142:SF8">
    <property type="entry name" value="CYCLIN-DEPENDENT PROTEIN KINASE INHIBITOR SMR9"/>
    <property type="match status" value="1"/>
</dbReference>
<gene>
    <name evidence="3" type="ORF">FH972_020090</name>
</gene>
<dbReference type="GO" id="GO:0032875">
    <property type="term" value="P:regulation of DNA endoreduplication"/>
    <property type="evidence" value="ECO:0007669"/>
    <property type="project" value="InterPro"/>
</dbReference>
<dbReference type="PANTHER" id="PTHR33142">
    <property type="entry name" value="CYCLIN-DEPENDENT PROTEIN KINASE INHIBITOR SMR13"/>
    <property type="match status" value="1"/>
</dbReference>
<dbReference type="GO" id="GO:0004860">
    <property type="term" value="F:protein kinase inhibitor activity"/>
    <property type="evidence" value="ECO:0007669"/>
    <property type="project" value="UniProtKB-KW"/>
</dbReference>
<protein>
    <submittedName>
        <fullName evidence="3">Uncharacterized protein</fullName>
    </submittedName>
</protein>
<proteinExistence type="predicted"/>
<dbReference type="AlphaFoldDB" id="A0A5N6RUB2"/>
<name>A0A5N6RUB2_9ROSI</name>
<dbReference type="Proteomes" id="UP000327013">
    <property type="component" value="Chromosome 8"/>
</dbReference>
<dbReference type="InterPro" id="IPR040389">
    <property type="entry name" value="SMR"/>
</dbReference>
<keyword evidence="2" id="KW-0131">Cell cycle</keyword>
<evidence type="ECO:0000256" key="2">
    <source>
        <dbReference type="ARBA" id="ARBA00023306"/>
    </source>
</evidence>
<dbReference type="EMBL" id="CM017328">
    <property type="protein sequence ID" value="KAE8125259.1"/>
    <property type="molecule type" value="Genomic_DNA"/>
</dbReference>
<accession>A0A5N6RUB2</accession>
<keyword evidence="4" id="KW-1185">Reference proteome</keyword>
<reference evidence="3 4" key="1">
    <citation type="submission" date="2019-06" db="EMBL/GenBank/DDBJ databases">
        <title>A chromosomal-level reference genome of Carpinus fangiana (Coryloideae, Betulaceae).</title>
        <authorList>
            <person name="Yang X."/>
            <person name="Wang Z."/>
            <person name="Zhang L."/>
            <person name="Hao G."/>
            <person name="Liu J."/>
            <person name="Yang Y."/>
        </authorList>
    </citation>
    <scope>NUCLEOTIDE SEQUENCE [LARGE SCALE GENOMIC DNA]</scope>
    <source>
        <strain evidence="3">Cfa_2016G</strain>
        <tissue evidence="3">Leaf</tissue>
    </source>
</reference>
<dbReference type="GO" id="GO:0005634">
    <property type="term" value="C:nucleus"/>
    <property type="evidence" value="ECO:0007669"/>
    <property type="project" value="TreeGrafter"/>
</dbReference>
<evidence type="ECO:0000313" key="3">
    <source>
        <dbReference type="EMBL" id="KAE8125259.1"/>
    </source>
</evidence>
<evidence type="ECO:0000256" key="1">
    <source>
        <dbReference type="ARBA" id="ARBA00023013"/>
    </source>
</evidence>
<organism evidence="3 4">
    <name type="scientific">Carpinus fangiana</name>
    <dbReference type="NCBI Taxonomy" id="176857"/>
    <lineage>
        <taxon>Eukaryota</taxon>
        <taxon>Viridiplantae</taxon>
        <taxon>Streptophyta</taxon>
        <taxon>Embryophyta</taxon>
        <taxon>Tracheophyta</taxon>
        <taxon>Spermatophyta</taxon>
        <taxon>Magnoliopsida</taxon>
        <taxon>eudicotyledons</taxon>
        <taxon>Gunneridae</taxon>
        <taxon>Pentapetalae</taxon>
        <taxon>rosids</taxon>
        <taxon>fabids</taxon>
        <taxon>Fagales</taxon>
        <taxon>Betulaceae</taxon>
        <taxon>Carpinus</taxon>
    </lineage>
</organism>
<sequence length="187" mass="20942">MTPEGKKFQIPPITVTPVAPLKKWQAEALPQSMEIFPLALKTNEEEGDCYVTPKGKEFQIPPIATTPTAPLKKQQAEVLSKDFQSMEIFPLALKIELEEEDCYLTPKGKEFQFLPIAATSAAPLKKRQPEVLPKIDSQKIEEEEDCYMTPKGKEFQIPKPATPGAPMINRIIKEFPIPKPTTPLAKD</sequence>